<evidence type="ECO:0000256" key="1">
    <source>
        <dbReference type="SAM" id="MobiDB-lite"/>
    </source>
</evidence>
<dbReference type="EMBL" id="NAJN01003262">
    <property type="protein sequence ID" value="TKA41671.1"/>
    <property type="molecule type" value="Genomic_DNA"/>
</dbReference>
<evidence type="ECO:0000313" key="2">
    <source>
        <dbReference type="EMBL" id="TKA41671.1"/>
    </source>
</evidence>
<evidence type="ECO:0000313" key="3">
    <source>
        <dbReference type="Proteomes" id="UP000308768"/>
    </source>
</evidence>
<feature type="compositionally biased region" description="Basic residues" evidence="1">
    <location>
        <begin position="162"/>
        <end position="172"/>
    </location>
</feature>
<reference evidence="2 3" key="1">
    <citation type="submission" date="2017-03" db="EMBL/GenBank/DDBJ databases">
        <title>Genomes of endolithic fungi from Antarctica.</title>
        <authorList>
            <person name="Coleine C."/>
            <person name="Masonjones S."/>
            <person name="Stajich J.E."/>
        </authorList>
    </citation>
    <scope>NUCLEOTIDE SEQUENCE [LARGE SCALE GENOMIC DNA]</scope>
    <source>
        <strain evidence="2 3">CCFEE 5187</strain>
    </source>
</reference>
<feature type="region of interest" description="Disordered" evidence="1">
    <location>
        <begin position="1"/>
        <end position="107"/>
    </location>
</feature>
<keyword evidence="3" id="KW-1185">Reference proteome</keyword>
<feature type="compositionally biased region" description="Polar residues" evidence="1">
    <location>
        <begin position="144"/>
        <end position="161"/>
    </location>
</feature>
<feature type="compositionally biased region" description="Polar residues" evidence="1">
    <location>
        <begin position="124"/>
        <end position="137"/>
    </location>
</feature>
<feature type="region of interest" description="Disordered" evidence="1">
    <location>
        <begin position="122"/>
        <end position="172"/>
    </location>
</feature>
<dbReference type="Proteomes" id="UP000308768">
    <property type="component" value="Unassembled WGS sequence"/>
</dbReference>
<feature type="compositionally biased region" description="Basic and acidic residues" evidence="1">
    <location>
        <begin position="60"/>
        <end position="73"/>
    </location>
</feature>
<sequence length="172" mass="19131">MVAKGNMAKIEEEQNVAASKPSLWTRRKSSPHESSPPKSSPQKSSPKESSPHKSSPRKPGTSERKGDQDETKARQTNKNKKSTVEDKGNQEFTENLHRIFKEESHNDPEHVFYKLNKCYEKGPNASSQTAKPASSLTMARAYNEASSRPYGTSSLPRSQRNVVKKGARTMTG</sequence>
<organism evidence="2 3">
    <name type="scientific">Cryomyces minteri</name>
    <dbReference type="NCBI Taxonomy" id="331657"/>
    <lineage>
        <taxon>Eukaryota</taxon>
        <taxon>Fungi</taxon>
        <taxon>Dikarya</taxon>
        <taxon>Ascomycota</taxon>
        <taxon>Pezizomycotina</taxon>
        <taxon>Dothideomycetes</taxon>
        <taxon>Dothideomycetes incertae sedis</taxon>
        <taxon>Cryomyces</taxon>
    </lineage>
</organism>
<accession>A0A4U0UZH7</accession>
<dbReference type="AlphaFoldDB" id="A0A4U0UZH7"/>
<protein>
    <submittedName>
        <fullName evidence="2">Uncharacterized protein</fullName>
    </submittedName>
</protein>
<name>A0A4U0UZH7_9PEZI</name>
<feature type="compositionally biased region" description="Basic and acidic residues" evidence="1">
    <location>
        <begin position="82"/>
        <end position="107"/>
    </location>
</feature>
<feature type="compositionally biased region" description="Low complexity" evidence="1">
    <location>
        <begin position="32"/>
        <end position="44"/>
    </location>
</feature>
<gene>
    <name evidence="2" type="ORF">B0A49_13208</name>
</gene>
<comment type="caution">
    <text evidence="2">The sequence shown here is derived from an EMBL/GenBank/DDBJ whole genome shotgun (WGS) entry which is preliminary data.</text>
</comment>
<proteinExistence type="predicted"/>